<evidence type="ECO:0000259" key="8">
    <source>
        <dbReference type="PROSITE" id="PS51781"/>
    </source>
</evidence>
<name>A0A7G9G779_9FIRM</name>
<feature type="chain" id="PRO_5028832970" evidence="7">
    <location>
        <begin position="26"/>
        <end position="446"/>
    </location>
</feature>
<dbReference type="Pfam" id="PF00877">
    <property type="entry name" value="NLPC_P60"/>
    <property type="match status" value="1"/>
</dbReference>
<evidence type="ECO:0000256" key="4">
    <source>
        <dbReference type="ARBA" id="ARBA00022807"/>
    </source>
</evidence>
<evidence type="ECO:0000256" key="2">
    <source>
        <dbReference type="ARBA" id="ARBA00022670"/>
    </source>
</evidence>
<dbReference type="EMBL" id="CP060634">
    <property type="protein sequence ID" value="QNM06661.1"/>
    <property type="molecule type" value="Genomic_DNA"/>
</dbReference>
<proteinExistence type="inferred from homology"/>
<dbReference type="GO" id="GO:0006508">
    <property type="term" value="P:proteolysis"/>
    <property type="evidence" value="ECO:0007669"/>
    <property type="project" value="UniProtKB-KW"/>
</dbReference>
<dbReference type="Gene3D" id="3.90.1720.10">
    <property type="entry name" value="endopeptidase domain like (from Nostoc punctiforme)"/>
    <property type="match status" value="1"/>
</dbReference>
<evidence type="ECO:0000256" key="7">
    <source>
        <dbReference type="SAM" id="SignalP"/>
    </source>
</evidence>
<accession>A0A7G9G779</accession>
<dbReference type="SMART" id="SM00287">
    <property type="entry name" value="SH3b"/>
    <property type="match status" value="2"/>
</dbReference>
<reference evidence="10 11" key="1">
    <citation type="submission" date="2020-08" db="EMBL/GenBank/DDBJ databases">
        <authorList>
            <person name="Liu C."/>
            <person name="Sun Q."/>
        </authorList>
    </citation>
    <scope>NUCLEOTIDE SEQUENCE [LARGE SCALE GENOMIC DNA]</scope>
    <source>
        <strain evidence="10 11">NSJ-38</strain>
    </source>
</reference>
<keyword evidence="5" id="KW-0175">Coiled coil</keyword>
<dbReference type="SUPFAM" id="SSF54001">
    <property type="entry name" value="Cysteine proteinases"/>
    <property type="match status" value="1"/>
</dbReference>
<dbReference type="RefSeq" id="WP_249304263.1">
    <property type="nucleotide sequence ID" value="NZ_CP060634.1"/>
</dbReference>
<dbReference type="InterPro" id="IPR038765">
    <property type="entry name" value="Papain-like_cys_pep_sf"/>
</dbReference>
<feature type="compositionally biased region" description="Low complexity" evidence="6">
    <location>
        <begin position="120"/>
        <end position="129"/>
    </location>
</feature>
<dbReference type="Gene3D" id="2.30.30.40">
    <property type="entry name" value="SH3 Domains"/>
    <property type="match status" value="2"/>
</dbReference>
<feature type="domain" description="SH3b" evidence="8">
    <location>
        <begin position="136"/>
        <end position="206"/>
    </location>
</feature>
<evidence type="ECO:0000313" key="10">
    <source>
        <dbReference type="EMBL" id="QNM06661.1"/>
    </source>
</evidence>
<evidence type="ECO:0000256" key="5">
    <source>
        <dbReference type="SAM" id="Coils"/>
    </source>
</evidence>
<feature type="domain" description="SH3b" evidence="8">
    <location>
        <begin position="217"/>
        <end position="285"/>
    </location>
</feature>
<organism evidence="10 11">
    <name type="scientific">Qiania dongpingensis</name>
    <dbReference type="NCBI Taxonomy" id="2763669"/>
    <lineage>
        <taxon>Bacteria</taxon>
        <taxon>Bacillati</taxon>
        <taxon>Bacillota</taxon>
        <taxon>Clostridia</taxon>
        <taxon>Lachnospirales</taxon>
        <taxon>Lachnospiraceae</taxon>
        <taxon>Qiania</taxon>
    </lineage>
</organism>
<dbReference type="PROSITE" id="PS51935">
    <property type="entry name" value="NLPC_P60"/>
    <property type="match status" value="1"/>
</dbReference>
<dbReference type="GO" id="GO:0008234">
    <property type="term" value="F:cysteine-type peptidase activity"/>
    <property type="evidence" value="ECO:0007669"/>
    <property type="project" value="UniProtKB-KW"/>
</dbReference>
<keyword evidence="2" id="KW-0645">Protease</keyword>
<evidence type="ECO:0000256" key="1">
    <source>
        <dbReference type="ARBA" id="ARBA00007074"/>
    </source>
</evidence>
<sequence length="446" mass="46477">MSRTRKLIAAGCLCAAMTIGSTAYAMPGATSLVTVTPKTTAAASSNITEEKHDIKETGAVAGGAAALTVASKVSVATGTSGNGAGSADQGQNSQNIKDTSDTSQSQPAEITANTADQPGTEAAPETAPAKDPSPYADVAVSKVGDDEDYVNIRDAASTEGEIVGKIYNNSAATIEETVEAEDGTWYKIHSGSVDGYIKADYFVTGDEAEALAIQIGKMFGYVEEGGLRVRTEPNTESEVITKLYSGETYTVLEEADGFVKLSLGDDENGEAITGYVSEQFVDVYVKFDKAISLEEEKAKIEEEKQRAAEAQAAEEAAKKAEAAEAQSSTRSAVVAYAKQFIGNPYVWGGSSLTNGTDCSGFTKGVMAHFGVSISRTSRSQAGDGYQVSINSVEPGDLIFYASGGSIYHVAIYIGGGKIVHAIDEAHGIGISSMYFTTPYCAVDVLG</sequence>
<dbReference type="PANTHER" id="PTHR47053:SF1">
    <property type="entry name" value="MUREIN DD-ENDOPEPTIDASE MEPH-RELATED"/>
    <property type="match status" value="1"/>
</dbReference>
<evidence type="ECO:0000256" key="3">
    <source>
        <dbReference type="ARBA" id="ARBA00022801"/>
    </source>
</evidence>
<dbReference type="InterPro" id="IPR000064">
    <property type="entry name" value="NLP_P60_dom"/>
</dbReference>
<dbReference type="InterPro" id="IPR003646">
    <property type="entry name" value="SH3-like_bac-type"/>
</dbReference>
<dbReference type="PANTHER" id="PTHR47053">
    <property type="entry name" value="MUREIN DD-ENDOPEPTIDASE MEPH-RELATED"/>
    <property type="match status" value="1"/>
</dbReference>
<evidence type="ECO:0000313" key="11">
    <source>
        <dbReference type="Proteomes" id="UP000515823"/>
    </source>
</evidence>
<dbReference type="Proteomes" id="UP000515823">
    <property type="component" value="Chromosome"/>
</dbReference>
<dbReference type="KEGG" id="qdo:H9Q78_05985"/>
<feature type="compositionally biased region" description="Polar residues" evidence="6">
    <location>
        <begin position="88"/>
        <end position="117"/>
    </location>
</feature>
<keyword evidence="7" id="KW-0732">Signal</keyword>
<dbReference type="Pfam" id="PF08239">
    <property type="entry name" value="SH3_3"/>
    <property type="match status" value="2"/>
</dbReference>
<comment type="similarity">
    <text evidence="1">Belongs to the peptidase C40 family.</text>
</comment>
<protein>
    <submittedName>
        <fullName evidence="10">C40 family peptidase</fullName>
    </submittedName>
</protein>
<evidence type="ECO:0000259" key="9">
    <source>
        <dbReference type="PROSITE" id="PS51935"/>
    </source>
</evidence>
<keyword evidence="3" id="KW-0378">Hydrolase</keyword>
<dbReference type="InterPro" id="IPR051202">
    <property type="entry name" value="Peptidase_C40"/>
</dbReference>
<keyword evidence="4" id="KW-0788">Thiol protease</keyword>
<keyword evidence="11" id="KW-1185">Reference proteome</keyword>
<gene>
    <name evidence="10" type="ORF">H9Q78_05985</name>
</gene>
<feature type="domain" description="NlpC/P60" evidence="9">
    <location>
        <begin position="327"/>
        <end position="446"/>
    </location>
</feature>
<dbReference type="PROSITE" id="PS51781">
    <property type="entry name" value="SH3B"/>
    <property type="match status" value="2"/>
</dbReference>
<dbReference type="AlphaFoldDB" id="A0A7G9G779"/>
<feature type="region of interest" description="Disordered" evidence="6">
    <location>
        <begin position="80"/>
        <end position="136"/>
    </location>
</feature>
<feature type="coiled-coil region" evidence="5">
    <location>
        <begin position="290"/>
        <end position="326"/>
    </location>
</feature>
<evidence type="ECO:0000256" key="6">
    <source>
        <dbReference type="SAM" id="MobiDB-lite"/>
    </source>
</evidence>
<feature type="signal peptide" evidence="7">
    <location>
        <begin position="1"/>
        <end position="25"/>
    </location>
</feature>